<organism evidence="15 16">
    <name type="scientific">Galactobacter caseinivorans</name>
    <dbReference type="NCBI Taxonomy" id="2676123"/>
    <lineage>
        <taxon>Bacteria</taxon>
        <taxon>Bacillati</taxon>
        <taxon>Actinomycetota</taxon>
        <taxon>Actinomycetes</taxon>
        <taxon>Micrococcales</taxon>
        <taxon>Micrococcaceae</taxon>
        <taxon>Galactobacter</taxon>
    </lineage>
</organism>
<comment type="caution">
    <text evidence="15">The sequence shown here is derived from an EMBL/GenBank/DDBJ whole genome shotgun (WGS) entry which is preliminary data.</text>
</comment>
<dbReference type="GO" id="GO:0032049">
    <property type="term" value="P:cardiolipin biosynthetic process"/>
    <property type="evidence" value="ECO:0007669"/>
    <property type="project" value="UniProtKB-UniRule"/>
</dbReference>
<evidence type="ECO:0000256" key="8">
    <source>
        <dbReference type="ARBA" id="ARBA00023098"/>
    </source>
</evidence>
<feature type="domain" description="PLD phosphodiesterase" evidence="14">
    <location>
        <begin position="226"/>
        <end position="253"/>
    </location>
</feature>
<evidence type="ECO:0000256" key="1">
    <source>
        <dbReference type="ARBA" id="ARBA00004651"/>
    </source>
</evidence>
<protein>
    <recommendedName>
        <fullName evidence="12">Cardiolipin synthase</fullName>
        <ecNumber evidence="12">2.7.8.-</ecNumber>
    </recommendedName>
</protein>
<dbReference type="RefSeq" id="WP_121485442.1">
    <property type="nucleotide sequence ID" value="NZ_QQXL01000005.1"/>
</dbReference>
<keyword evidence="16" id="KW-1185">Reference proteome</keyword>
<evidence type="ECO:0000256" key="4">
    <source>
        <dbReference type="ARBA" id="ARBA00022679"/>
    </source>
</evidence>
<keyword evidence="10" id="KW-0594">Phospholipid biosynthesis</keyword>
<evidence type="ECO:0000256" key="11">
    <source>
        <dbReference type="ARBA" id="ARBA00023264"/>
    </source>
</evidence>
<dbReference type="PROSITE" id="PS50035">
    <property type="entry name" value="PLD"/>
    <property type="match status" value="2"/>
</dbReference>
<keyword evidence="11" id="KW-1208">Phospholipid metabolism</keyword>
<dbReference type="InterPro" id="IPR022924">
    <property type="entry name" value="Cardiolipin_synthase"/>
</dbReference>
<dbReference type="SUPFAM" id="SSF56024">
    <property type="entry name" value="Phospholipase D/nuclease"/>
    <property type="match status" value="2"/>
</dbReference>
<dbReference type="PANTHER" id="PTHR21248:SF22">
    <property type="entry name" value="PHOSPHOLIPASE D"/>
    <property type="match status" value="1"/>
</dbReference>
<keyword evidence="6" id="KW-0677">Repeat</keyword>
<evidence type="ECO:0000256" key="10">
    <source>
        <dbReference type="ARBA" id="ARBA00023209"/>
    </source>
</evidence>
<dbReference type="GO" id="GO:0005886">
    <property type="term" value="C:plasma membrane"/>
    <property type="evidence" value="ECO:0007669"/>
    <property type="project" value="UniProtKB-SubCell"/>
</dbReference>
<keyword evidence="8" id="KW-0443">Lipid metabolism</keyword>
<evidence type="ECO:0000256" key="13">
    <source>
        <dbReference type="SAM" id="Phobius"/>
    </source>
</evidence>
<dbReference type="InterPro" id="IPR001736">
    <property type="entry name" value="PLipase_D/transphosphatidylase"/>
</dbReference>
<dbReference type="Proteomes" id="UP000273119">
    <property type="component" value="Unassembled WGS sequence"/>
</dbReference>
<dbReference type="Gene3D" id="3.30.870.10">
    <property type="entry name" value="Endonuclease Chain A"/>
    <property type="match status" value="2"/>
</dbReference>
<dbReference type="GO" id="GO:0008808">
    <property type="term" value="F:cardiolipin synthase activity"/>
    <property type="evidence" value="ECO:0007669"/>
    <property type="project" value="UniProtKB-UniRule"/>
</dbReference>
<accession>A0A496PIF2</accession>
<evidence type="ECO:0000256" key="7">
    <source>
        <dbReference type="ARBA" id="ARBA00022989"/>
    </source>
</evidence>
<dbReference type="NCBIfam" id="TIGR04265">
    <property type="entry name" value="bac_cardiolipin"/>
    <property type="match status" value="1"/>
</dbReference>
<evidence type="ECO:0000256" key="3">
    <source>
        <dbReference type="ARBA" id="ARBA00022516"/>
    </source>
</evidence>
<dbReference type="AlphaFoldDB" id="A0A496PIF2"/>
<dbReference type="EMBL" id="QQXL01000005">
    <property type="protein sequence ID" value="RKW70252.1"/>
    <property type="molecule type" value="Genomic_DNA"/>
</dbReference>
<dbReference type="InterPro" id="IPR027379">
    <property type="entry name" value="CLS_N"/>
</dbReference>
<name>A0A496PIF2_9MICC</name>
<keyword evidence="4" id="KW-0808">Transferase</keyword>
<evidence type="ECO:0000256" key="2">
    <source>
        <dbReference type="ARBA" id="ARBA00022475"/>
    </source>
</evidence>
<keyword evidence="2" id="KW-1003">Cell membrane</keyword>
<evidence type="ECO:0000313" key="16">
    <source>
        <dbReference type="Proteomes" id="UP000273119"/>
    </source>
</evidence>
<feature type="transmembrane region" description="Helical" evidence="13">
    <location>
        <begin position="45"/>
        <end position="65"/>
    </location>
</feature>
<dbReference type="PANTHER" id="PTHR21248">
    <property type="entry name" value="CARDIOLIPIN SYNTHASE"/>
    <property type="match status" value="1"/>
</dbReference>
<keyword evidence="9 13" id="KW-0472">Membrane</keyword>
<keyword evidence="7 13" id="KW-1133">Transmembrane helix</keyword>
<keyword evidence="5 13" id="KW-0812">Transmembrane</keyword>
<dbReference type="EC" id="2.7.8.-" evidence="12"/>
<evidence type="ECO:0000256" key="6">
    <source>
        <dbReference type="ARBA" id="ARBA00022737"/>
    </source>
</evidence>
<dbReference type="Pfam" id="PF13396">
    <property type="entry name" value="PLDc_N"/>
    <property type="match status" value="1"/>
</dbReference>
<dbReference type="SMART" id="SM00155">
    <property type="entry name" value="PLDc"/>
    <property type="match status" value="2"/>
</dbReference>
<evidence type="ECO:0000256" key="5">
    <source>
        <dbReference type="ARBA" id="ARBA00022692"/>
    </source>
</evidence>
<evidence type="ECO:0000313" key="15">
    <source>
        <dbReference type="EMBL" id="RKW70252.1"/>
    </source>
</evidence>
<dbReference type="Pfam" id="PF13091">
    <property type="entry name" value="PLDc_2"/>
    <property type="match status" value="2"/>
</dbReference>
<evidence type="ECO:0000259" key="14">
    <source>
        <dbReference type="PROSITE" id="PS50035"/>
    </source>
</evidence>
<evidence type="ECO:0000256" key="9">
    <source>
        <dbReference type="ARBA" id="ARBA00023136"/>
    </source>
</evidence>
<dbReference type="InterPro" id="IPR025202">
    <property type="entry name" value="PLD-like_dom"/>
</dbReference>
<feature type="transmembrane region" description="Helical" evidence="13">
    <location>
        <begin position="12"/>
        <end position="33"/>
    </location>
</feature>
<sequence>MIDFTGLLDGWPAWVSTLFLVVDIGIRILMLGIVPGNRRPTTAMAWLMTIFFIPYVGLAIFLLFGSNKLNSRRRKRQLLINDDILHATRDDDHPDLVPEDYPEWIHSAVRLNRELGAFPPTTGNALQFYTNYGEGLHSVARAIDDAQHYAHVQFYIVGNDPEYVGPVIEAMKRAAARGVHVRFLFDQMGSWRIPGYAQLKKDLTDAGIEWYRMLPLAPLQWRWRRPDLRNHRKIVVVDGRVAFTGSQNLIEPGYKRAESRKIGREWVELLARIEGPLVDHLDLVFATDWMLEANENLFSELELDTRDRPGTVVGQVVPSGPGFPEENNLRLFNTLIYSAQHSLRMTSPYLVPDDSLLYAITTAAQRGLRVDLYVCEAGDHALTNHAQQSYYKSLLDAGVRIFRYRSPMVLHTKCFTVDDEVAIFGSSNFDMRSFSLNAEITTMLLGSASVRELNKVMDSYEEESTLLTSEVWEQRTRGQRWLDNVGRLTAVLQ</sequence>
<feature type="domain" description="PLD phosphodiesterase" evidence="14">
    <location>
        <begin position="406"/>
        <end position="433"/>
    </location>
</feature>
<proteinExistence type="predicted"/>
<comment type="subcellular location">
    <subcellularLocation>
        <location evidence="1">Cell membrane</location>
        <topology evidence="1">Multi-pass membrane protein</topology>
    </subcellularLocation>
</comment>
<gene>
    <name evidence="15" type="primary">cls</name>
    <name evidence="15" type="ORF">DWQ67_09980</name>
</gene>
<reference evidence="15 16" key="1">
    <citation type="submission" date="2018-07" db="EMBL/GenBank/DDBJ databases">
        <title>Arthrobacter sp. nov., isolated from raw cow's milk with high bacterial count.</title>
        <authorList>
            <person name="Hahne J."/>
            <person name="Isele D."/>
            <person name="Lipski A."/>
        </authorList>
    </citation>
    <scope>NUCLEOTIDE SEQUENCE [LARGE SCALE GENOMIC DNA]</scope>
    <source>
        <strain evidence="15 16">JZ R-183</strain>
    </source>
</reference>
<evidence type="ECO:0000256" key="12">
    <source>
        <dbReference type="NCBIfam" id="TIGR04265"/>
    </source>
</evidence>
<keyword evidence="3" id="KW-0444">Lipid biosynthesis</keyword>